<evidence type="ECO:0000313" key="1">
    <source>
        <dbReference type="EMBL" id="QTA37857.1"/>
    </source>
</evidence>
<dbReference type="RefSeq" id="WP_207566578.1">
    <property type="nucleotide sequence ID" value="NZ_CP071446.1"/>
</dbReference>
<dbReference type="Proteomes" id="UP000671862">
    <property type="component" value="Chromosome"/>
</dbReference>
<sequence>MIKKFLLAVLVVISGISFSVVPVGNPADFYVSGKAFGIGFLNYFGKDWLMAFDLYYLDNENGMSGKLYLSTASETSLRLNVLGYQISGQGESIDWGINTKINNFVTDSTSTYSVSFSIGVISHVGRYLNVGVFVDDFFLYSQTPKDFFTTNAGVSISAGVDTFNLYGEAVLIRQQYVQIKAGAKLAFQNFSFGVFWTPEYVLSNGEMSQQVSGYVVAKFGSLKMRFDAHYAFNELTTSLELPINFELYTHGYKVTVEINF</sequence>
<name>A0ABX7S5M5_9BACT</name>
<evidence type="ECO:0000313" key="2">
    <source>
        <dbReference type="Proteomes" id="UP000671862"/>
    </source>
</evidence>
<gene>
    <name evidence="1" type="ORF">JYK00_09065</name>
</gene>
<keyword evidence="2" id="KW-1185">Reference proteome</keyword>
<accession>A0ABX7S5M5</accession>
<proteinExistence type="predicted"/>
<reference evidence="1 2" key="1">
    <citation type="submission" date="2021-03" db="EMBL/GenBank/DDBJ databases">
        <title>Thermosipho ferrireducens sp.nov., an anaerobic thermophilic iron-reducing bacterium isolated from a deep-sea hydrothermal sulfide deposits.</title>
        <authorList>
            <person name="Zeng X."/>
            <person name="Chen Y."/>
            <person name="Shao Z."/>
        </authorList>
    </citation>
    <scope>NUCLEOTIDE SEQUENCE [LARGE SCALE GENOMIC DNA]</scope>
    <source>
        <strain evidence="1 2">JL129W03</strain>
    </source>
</reference>
<protein>
    <submittedName>
        <fullName evidence="1">Uncharacterized protein</fullName>
    </submittedName>
</protein>
<dbReference type="EMBL" id="CP071446">
    <property type="protein sequence ID" value="QTA37857.1"/>
    <property type="molecule type" value="Genomic_DNA"/>
</dbReference>
<organism evidence="1 2">
    <name type="scientific">Thermosipho ferrireducens</name>
    <dbReference type="NCBI Taxonomy" id="2571116"/>
    <lineage>
        <taxon>Bacteria</taxon>
        <taxon>Thermotogati</taxon>
        <taxon>Thermotogota</taxon>
        <taxon>Thermotogae</taxon>
        <taxon>Thermotogales</taxon>
        <taxon>Fervidobacteriaceae</taxon>
        <taxon>Thermosipho</taxon>
    </lineage>
</organism>